<protein>
    <submittedName>
        <fullName evidence="3">Uncharacterized protein</fullName>
    </submittedName>
</protein>
<keyword evidence="2" id="KW-0732">Signal</keyword>
<dbReference type="AlphaFoldDB" id="A0A1Y2HNA7"/>
<feature type="chain" id="PRO_5012553588" evidence="2">
    <location>
        <begin position="21"/>
        <end position="143"/>
    </location>
</feature>
<feature type="region of interest" description="Disordered" evidence="1">
    <location>
        <begin position="23"/>
        <end position="44"/>
    </location>
</feature>
<sequence length="143" mass="14740">MQSLVALLVTVVAASSFVIASPTPQQAAPAPSPSTTPPTVGSPSASIKYLGNGWAQIENNGVPPSQVGQQCRGLAGTLPIEVVAVNTRFPDGRPAYTVQFFEEFNCQGAPVATTSGFQGNGQGLRGTNGQVVVPKSSRFVLLQ</sequence>
<evidence type="ECO:0000256" key="2">
    <source>
        <dbReference type="SAM" id="SignalP"/>
    </source>
</evidence>
<dbReference type="Proteomes" id="UP000193411">
    <property type="component" value="Unassembled WGS sequence"/>
</dbReference>
<accession>A0A1Y2HNA7</accession>
<comment type="caution">
    <text evidence="3">The sequence shown here is derived from an EMBL/GenBank/DDBJ whole genome shotgun (WGS) entry which is preliminary data.</text>
</comment>
<proteinExistence type="predicted"/>
<evidence type="ECO:0000256" key="1">
    <source>
        <dbReference type="SAM" id="MobiDB-lite"/>
    </source>
</evidence>
<keyword evidence="4" id="KW-1185">Reference proteome</keyword>
<feature type="signal peptide" evidence="2">
    <location>
        <begin position="1"/>
        <end position="20"/>
    </location>
</feature>
<name>A0A1Y2HNA7_9FUNG</name>
<gene>
    <name evidence="3" type="ORF">BCR44DRAFT_59870</name>
</gene>
<dbReference type="EMBL" id="MCFL01000019">
    <property type="protein sequence ID" value="ORZ36050.1"/>
    <property type="molecule type" value="Genomic_DNA"/>
</dbReference>
<evidence type="ECO:0000313" key="4">
    <source>
        <dbReference type="Proteomes" id="UP000193411"/>
    </source>
</evidence>
<organism evidence="3 4">
    <name type="scientific">Catenaria anguillulae PL171</name>
    <dbReference type="NCBI Taxonomy" id="765915"/>
    <lineage>
        <taxon>Eukaryota</taxon>
        <taxon>Fungi</taxon>
        <taxon>Fungi incertae sedis</taxon>
        <taxon>Blastocladiomycota</taxon>
        <taxon>Blastocladiomycetes</taxon>
        <taxon>Blastocladiales</taxon>
        <taxon>Catenariaceae</taxon>
        <taxon>Catenaria</taxon>
    </lineage>
</organism>
<reference evidence="3 4" key="1">
    <citation type="submission" date="2016-07" db="EMBL/GenBank/DDBJ databases">
        <title>Pervasive Adenine N6-methylation of Active Genes in Fungi.</title>
        <authorList>
            <consortium name="DOE Joint Genome Institute"/>
            <person name="Mondo S.J."/>
            <person name="Dannebaum R.O."/>
            <person name="Kuo R.C."/>
            <person name="Labutti K."/>
            <person name="Haridas S."/>
            <person name="Kuo A."/>
            <person name="Salamov A."/>
            <person name="Ahrendt S.R."/>
            <person name="Lipzen A."/>
            <person name="Sullivan W."/>
            <person name="Andreopoulos W.B."/>
            <person name="Clum A."/>
            <person name="Lindquist E."/>
            <person name="Daum C."/>
            <person name="Ramamoorthy G.K."/>
            <person name="Gryganskyi A."/>
            <person name="Culley D."/>
            <person name="Magnuson J.K."/>
            <person name="James T.Y."/>
            <person name="O'Malley M.A."/>
            <person name="Stajich J.E."/>
            <person name="Spatafora J.W."/>
            <person name="Visel A."/>
            <person name="Grigoriev I.V."/>
        </authorList>
    </citation>
    <scope>NUCLEOTIDE SEQUENCE [LARGE SCALE GENOMIC DNA]</scope>
    <source>
        <strain evidence="3 4">PL171</strain>
    </source>
</reference>
<evidence type="ECO:0000313" key="3">
    <source>
        <dbReference type="EMBL" id="ORZ36050.1"/>
    </source>
</evidence>